<keyword evidence="5" id="KW-1003">Cell membrane</keyword>
<comment type="similarity">
    <text evidence="3">Belongs to the binding-protein-dependent transport system permease family. HisMQ subfamily.</text>
</comment>
<dbReference type="InterPro" id="IPR035906">
    <property type="entry name" value="MetI-like_sf"/>
</dbReference>
<keyword evidence="8 10" id="KW-1133">Transmembrane helix</keyword>
<organism evidence="12 13">
    <name type="scientific">Aureimonas ureilytica</name>
    <dbReference type="NCBI Taxonomy" id="401562"/>
    <lineage>
        <taxon>Bacteria</taxon>
        <taxon>Pseudomonadati</taxon>
        <taxon>Pseudomonadota</taxon>
        <taxon>Alphaproteobacteria</taxon>
        <taxon>Hyphomicrobiales</taxon>
        <taxon>Aurantimonadaceae</taxon>
        <taxon>Aureimonas</taxon>
    </lineage>
</organism>
<dbReference type="Gene3D" id="1.10.3720.10">
    <property type="entry name" value="MetI-like"/>
    <property type="match status" value="1"/>
</dbReference>
<evidence type="ECO:0000313" key="13">
    <source>
        <dbReference type="Proteomes" id="UP000078529"/>
    </source>
</evidence>
<evidence type="ECO:0000256" key="5">
    <source>
        <dbReference type="ARBA" id="ARBA00022475"/>
    </source>
</evidence>
<comment type="function">
    <text evidence="1">Part of the binding-protein-dependent transport system for glutamine; probably responsible for the translocation of the substrate across the membrane.</text>
</comment>
<dbReference type="EMBL" id="LDQA01000027">
    <property type="protein sequence ID" value="KTR05243.1"/>
    <property type="molecule type" value="Genomic_DNA"/>
</dbReference>
<evidence type="ECO:0000259" key="11">
    <source>
        <dbReference type="PROSITE" id="PS50928"/>
    </source>
</evidence>
<dbReference type="InterPro" id="IPR043429">
    <property type="entry name" value="ArtM/GltK/GlnP/TcyL/YhdX-like"/>
</dbReference>
<evidence type="ECO:0000256" key="7">
    <source>
        <dbReference type="ARBA" id="ARBA00022970"/>
    </source>
</evidence>
<evidence type="ECO:0000256" key="1">
    <source>
        <dbReference type="ARBA" id="ARBA00003159"/>
    </source>
</evidence>
<evidence type="ECO:0000256" key="8">
    <source>
        <dbReference type="ARBA" id="ARBA00022989"/>
    </source>
</evidence>
<evidence type="ECO:0000313" key="12">
    <source>
        <dbReference type="EMBL" id="KTR05243.1"/>
    </source>
</evidence>
<dbReference type="Proteomes" id="UP000078529">
    <property type="component" value="Unassembled WGS sequence"/>
</dbReference>
<gene>
    <name evidence="12" type="ORF">NS365_12240</name>
</gene>
<dbReference type="SUPFAM" id="SSF161098">
    <property type="entry name" value="MetI-like"/>
    <property type="match status" value="1"/>
</dbReference>
<protein>
    <submittedName>
        <fullName evidence="12">Amino acid ABC transporter</fullName>
    </submittedName>
</protein>
<dbReference type="CDD" id="cd06261">
    <property type="entry name" value="TM_PBP2"/>
    <property type="match status" value="1"/>
</dbReference>
<sequence>MTGWLTPAELTLFAQAFATTLAISAAGILLAVFLAMPLAVALRSRSAFLRCPARLYTEFMRGAPLVILLFLLYYGGPSVGLLLPATTIGVVGLGFYGAAYFAEIFRAGLGSVPWGEVEAARLLGLSRSQCFLSIEAPQAARLCIPPATGQVIALVKESAVLSIITISELTKVAGEISNMSFAVVTPYLTAALLYWALVELVARLGLRAERALRTTETRTHA</sequence>
<feature type="domain" description="ABC transmembrane type-1" evidence="11">
    <location>
        <begin position="17"/>
        <end position="202"/>
    </location>
</feature>
<comment type="subcellular location">
    <subcellularLocation>
        <location evidence="2">Cell inner membrane</location>
        <topology evidence="2">Multi-pass membrane protein</topology>
    </subcellularLocation>
    <subcellularLocation>
        <location evidence="10">Cell membrane</location>
        <topology evidence="10">Multi-pass membrane protein</topology>
    </subcellularLocation>
</comment>
<evidence type="ECO:0000256" key="6">
    <source>
        <dbReference type="ARBA" id="ARBA00022692"/>
    </source>
</evidence>
<keyword evidence="7" id="KW-0029">Amino-acid transport</keyword>
<feature type="transmembrane region" description="Helical" evidence="10">
    <location>
        <begin position="55"/>
        <end position="75"/>
    </location>
</feature>
<dbReference type="NCBIfam" id="TIGR01726">
    <property type="entry name" value="HEQRo_perm_3TM"/>
    <property type="match status" value="1"/>
</dbReference>
<dbReference type="GO" id="GO:0006865">
    <property type="term" value="P:amino acid transport"/>
    <property type="evidence" value="ECO:0007669"/>
    <property type="project" value="UniProtKB-KW"/>
</dbReference>
<dbReference type="AlphaFoldDB" id="A0A175RPD6"/>
<dbReference type="PANTHER" id="PTHR30614:SF20">
    <property type="entry name" value="GLUTAMINE TRANSPORT SYSTEM PERMEASE PROTEIN GLNP"/>
    <property type="match status" value="1"/>
</dbReference>
<keyword evidence="6 10" id="KW-0812">Transmembrane</keyword>
<evidence type="ECO:0000256" key="9">
    <source>
        <dbReference type="ARBA" id="ARBA00023136"/>
    </source>
</evidence>
<keyword evidence="13" id="KW-1185">Reference proteome</keyword>
<dbReference type="InterPro" id="IPR000515">
    <property type="entry name" value="MetI-like"/>
</dbReference>
<dbReference type="PATRIC" id="fig|401562.4.peg.2225"/>
<name>A0A175RPD6_9HYPH</name>
<dbReference type="PANTHER" id="PTHR30614">
    <property type="entry name" value="MEMBRANE COMPONENT OF AMINO ACID ABC TRANSPORTER"/>
    <property type="match status" value="1"/>
</dbReference>
<dbReference type="PROSITE" id="PS50928">
    <property type="entry name" value="ABC_TM1"/>
    <property type="match status" value="1"/>
</dbReference>
<proteinExistence type="inferred from homology"/>
<comment type="caution">
    <text evidence="12">The sequence shown here is derived from an EMBL/GenBank/DDBJ whole genome shotgun (WGS) entry which is preliminary data.</text>
</comment>
<dbReference type="Pfam" id="PF00528">
    <property type="entry name" value="BPD_transp_1"/>
    <property type="match status" value="1"/>
</dbReference>
<feature type="transmembrane region" description="Helical" evidence="10">
    <location>
        <begin position="12"/>
        <end position="34"/>
    </location>
</feature>
<dbReference type="GO" id="GO:0043190">
    <property type="term" value="C:ATP-binding cassette (ABC) transporter complex"/>
    <property type="evidence" value="ECO:0007669"/>
    <property type="project" value="InterPro"/>
</dbReference>
<keyword evidence="9 10" id="KW-0472">Membrane</keyword>
<evidence type="ECO:0000256" key="3">
    <source>
        <dbReference type="ARBA" id="ARBA00010072"/>
    </source>
</evidence>
<evidence type="ECO:0000256" key="2">
    <source>
        <dbReference type="ARBA" id="ARBA00004429"/>
    </source>
</evidence>
<reference evidence="12 13" key="1">
    <citation type="journal article" date="2016" name="Front. Microbiol.">
        <title>Genomic Resource of Rice Seed Associated Bacteria.</title>
        <authorList>
            <person name="Midha S."/>
            <person name="Bansal K."/>
            <person name="Sharma S."/>
            <person name="Kumar N."/>
            <person name="Patil P.P."/>
            <person name="Chaudhry V."/>
            <person name="Patil P.B."/>
        </authorList>
    </citation>
    <scope>NUCLEOTIDE SEQUENCE [LARGE SCALE GENOMIC DNA]</scope>
    <source>
        <strain evidence="12 13">NS365</strain>
    </source>
</reference>
<dbReference type="RefSeq" id="WP_058600578.1">
    <property type="nucleotide sequence ID" value="NZ_LDQA01000027.1"/>
</dbReference>
<evidence type="ECO:0000256" key="10">
    <source>
        <dbReference type="RuleBase" id="RU363032"/>
    </source>
</evidence>
<feature type="transmembrane region" description="Helical" evidence="10">
    <location>
        <begin position="179"/>
        <end position="197"/>
    </location>
</feature>
<dbReference type="GO" id="GO:0022857">
    <property type="term" value="F:transmembrane transporter activity"/>
    <property type="evidence" value="ECO:0007669"/>
    <property type="project" value="InterPro"/>
</dbReference>
<evidence type="ECO:0000256" key="4">
    <source>
        <dbReference type="ARBA" id="ARBA00022448"/>
    </source>
</evidence>
<dbReference type="InterPro" id="IPR010065">
    <property type="entry name" value="AA_ABC_transptr_permease_3TM"/>
</dbReference>
<accession>A0A175RPD6</accession>
<keyword evidence="4 10" id="KW-0813">Transport</keyword>